<reference evidence="1" key="1">
    <citation type="submission" date="2020-05" db="EMBL/GenBank/DDBJ databases">
        <title>Complete genome sequence of Pseudomonas sp. Sm006.</title>
        <authorList>
            <person name="Takeuchi K."/>
            <person name="Someya N."/>
        </authorList>
    </citation>
    <scope>NUCLEOTIDE SEQUENCE</scope>
    <source>
        <strain evidence="1">Sm006</strain>
    </source>
</reference>
<organism evidence="1 2">
    <name type="scientific">Pseudomonas solani</name>
    <dbReference type="NCBI Taxonomy" id="2731552"/>
    <lineage>
        <taxon>Bacteria</taxon>
        <taxon>Pseudomonadati</taxon>
        <taxon>Pseudomonadota</taxon>
        <taxon>Gammaproteobacteria</taxon>
        <taxon>Pseudomonadales</taxon>
        <taxon>Pseudomonadaceae</taxon>
        <taxon>Pseudomonas</taxon>
    </lineage>
</organism>
<evidence type="ECO:0008006" key="3">
    <source>
        <dbReference type="Google" id="ProtNLM"/>
    </source>
</evidence>
<protein>
    <recommendedName>
        <fullName evidence="3">HNH endonuclease</fullName>
    </recommendedName>
</protein>
<evidence type="ECO:0000313" key="2">
    <source>
        <dbReference type="Proteomes" id="UP001064896"/>
    </source>
</evidence>
<gene>
    <name evidence="1" type="ORF">PSm6_26240</name>
</gene>
<dbReference type="EMBL" id="AP023081">
    <property type="protein sequence ID" value="BCD86217.1"/>
    <property type="molecule type" value="Genomic_DNA"/>
</dbReference>
<evidence type="ECO:0000313" key="1">
    <source>
        <dbReference type="EMBL" id="BCD86217.1"/>
    </source>
</evidence>
<dbReference type="Proteomes" id="UP001064896">
    <property type="component" value="Chromosome"/>
</dbReference>
<accession>A0ABM7L9D4</accession>
<dbReference type="RefSeq" id="WP_265170360.1">
    <property type="nucleotide sequence ID" value="NZ_AP023081.1"/>
</dbReference>
<keyword evidence="2" id="KW-1185">Reference proteome</keyword>
<sequence>MIYVHCDWSIIPDEIKTDLATATAELDAIADPEARKKYISDNKNKWAAVREYLSTMSHGKCWYSEARERVSRYQVDHYRPHGRAKQAMKTFNEGYSWLAFDLENYRLAGALCNTQNQEYADDTVGKGDWFPLLDPTTRASINSRDVSKESPVLLDPVDPQEPYLLVFKDNGTVEPDPDLDQTVRERVDLAIKYLGLSQSHLDGARRKTWRTCLKLIVKYNRIAKKPKGQRTPEEQETLKELTIELISMSKASSEFSSVSRCCLRAHRLHRLVMTDELAPLAEED</sequence>
<name>A0ABM7L9D4_9PSED</name>
<proteinExistence type="predicted"/>